<accession>A0A0F9A1N9</accession>
<feature type="non-terminal residue" evidence="1">
    <location>
        <position position="1"/>
    </location>
</feature>
<protein>
    <submittedName>
        <fullName evidence="1">Uncharacterized protein</fullName>
    </submittedName>
</protein>
<organism evidence="1">
    <name type="scientific">marine sediment metagenome</name>
    <dbReference type="NCBI Taxonomy" id="412755"/>
    <lineage>
        <taxon>unclassified sequences</taxon>
        <taxon>metagenomes</taxon>
        <taxon>ecological metagenomes</taxon>
    </lineage>
</organism>
<sequence length="165" mass="18114">REGIVDPKICVSLLEQVVDGFKVKDAGDIGPWLEEHGKRNGTKPGHFCVVEGEILNMYQSSIRLGSADQLDLENISSVMANLDKSIVDQMFYGEDSTVVTALEPFWKKVKRDGKVVMGDDGKPTMEISAKCIAVFPIVAAPRTVPAITTTEETTEEKEEEDVISL</sequence>
<dbReference type="AlphaFoldDB" id="A0A0F9A1N9"/>
<name>A0A0F9A1N9_9ZZZZ</name>
<gene>
    <name evidence="1" type="ORF">LCGC14_2967490</name>
</gene>
<dbReference type="EMBL" id="LAZR01060242">
    <property type="protein sequence ID" value="KKK66101.1"/>
    <property type="molecule type" value="Genomic_DNA"/>
</dbReference>
<comment type="caution">
    <text evidence="1">The sequence shown here is derived from an EMBL/GenBank/DDBJ whole genome shotgun (WGS) entry which is preliminary data.</text>
</comment>
<evidence type="ECO:0000313" key="1">
    <source>
        <dbReference type="EMBL" id="KKK66101.1"/>
    </source>
</evidence>
<reference evidence="1" key="1">
    <citation type="journal article" date="2015" name="Nature">
        <title>Complex archaea that bridge the gap between prokaryotes and eukaryotes.</title>
        <authorList>
            <person name="Spang A."/>
            <person name="Saw J.H."/>
            <person name="Jorgensen S.L."/>
            <person name="Zaremba-Niedzwiedzka K."/>
            <person name="Martijn J."/>
            <person name="Lind A.E."/>
            <person name="van Eijk R."/>
            <person name="Schleper C."/>
            <person name="Guy L."/>
            <person name="Ettema T.J."/>
        </authorList>
    </citation>
    <scope>NUCLEOTIDE SEQUENCE</scope>
</reference>
<proteinExistence type="predicted"/>